<dbReference type="Proteomes" id="UP001227543">
    <property type="component" value="Unassembled WGS sequence"/>
</dbReference>
<name>A0ABQ9RA53_9PEZI</name>
<reference evidence="1 2" key="1">
    <citation type="submission" date="2016-10" db="EMBL/GenBank/DDBJ databases">
        <title>The genome sequence of Colletotrichum fioriniae PJ7.</title>
        <authorList>
            <person name="Baroncelli R."/>
        </authorList>
    </citation>
    <scope>NUCLEOTIDE SEQUENCE [LARGE SCALE GENOMIC DNA]</scope>
    <source>
        <strain evidence="1 2">Tom-12</strain>
    </source>
</reference>
<gene>
    <name evidence="1" type="ORF">CTAM01_07119</name>
</gene>
<proteinExistence type="predicted"/>
<keyword evidence="2" id="KW-1185">Reference proteome</keyword>
<accession>A0ABQ9RA53</accession>
<protein>
    <submittedName>
        <fullName evidence="1">Uncharacterized protein</fullName>
    </submittedName>
</protein>
<evidence type="ECO:0000313" key="1">
    <source>
        <dbReference type="EMBL" id="KAK1499198.1"/>
    </source>
</evidence>
<evidence type="ECO:0000313" key="2">
    <source>
        <dbReference type="Proteomes" id="UP001227543"/>
    </source>
</evidence>
<dbReference type="GeneID" id="85407382"/>
<dbReference type="EMBL" id="MLFU01000021">
    <property type="protein sequence ID" value="KAK1499198.1"/>
    <property type="molecule type" value="Genomic_DNA"/>
</dbReference>
<comment type="caution">
    <text evidence="1">The sequence shown here is derived from an EMBL/GenBank/DDBJ whole genome shotgun (WGS) entry which is preliminary data.</text>
</comment>
<dbReference type="RefSeq" id="XP_060382275.1">
    <property type="nucleotide sequence ID" value="XM_060523144.1"/>
</dbReference>
<sequence length="77" mass="8417">MMWMNTGKRQCEAWGGVQPSNCPPAPPTFGCLTARKAADHHPYMTSNQTALVAIDGLISPPATREDFTILNLSDTHF</sequence>
<organism evidence="1 2">
    <name type="scientific">Colletotrichum tamarilloi</name>
    <dbReference type="NCBI Taxonomy" id="1209934"/>
    <lineage>
        <taxon>Eukaryota</taxon>
        <taxon>Fungi</taxon>
        <taxon>Dikarya</taxon>
        <taxon>Ascomycota</taxon>
        <taxon>Pezizomycotina</taxon>
        <taxon>Sordariomycetes</taxon>
        <taxon>Hypocreomycetidae</taxon>
        <taxon>Glomerellales</taxon>
        <taxon>Glomerellaceae</taxon>
        <taxon>Colletotrichum</taxon>
        <taxon>Colletotrichum acutatum species complex</taxon>
    </lineage>
</organism>